<dbReference type="EMBL" id="FO082268">
    <property type="protein sequence ID" value="CCO18722.1"/>
    <property type="molecule type" value="Genomic_DNA"/>
</dbReference>
<dbReference type="eggNOG" id="KOG3477">
    <property type="taxonomic scope" value="Eukaryota"/>
</dbReference>
<dbReference type="GO" id="GO:0033617">
    <property type="term" value="P:mitochondrial respiratory chain complex IV assembly"/>
    <property type="evidence" value="ECO:0007669"/>
    <property type="project" value="TreeGrafter"/>
</dbReference>
<accession>K8EKE9</accession>
<proteinExistence type="inferred from homology"/>
<dbReference type="KEGG" id="bpg:Bathy11g03050"/>
<name>K8EKE9_9CHLO</name>
<sequence length="139" mass="16250">MSTPQFRAGNPLAPEKGAFPLDHFGECATFKETYLKCLQKQKSDANKCKMESKSYLECRMAKELMAKQPLHELGFKEEQKSETNETTRGRKEEENKRSTPKEEEEENERNGFVAGARRARQQQKEFAEAARRRRREGRY</sequence>
<gene>
    <name evidence="6" type="ordered locus">Bathy11g03050</name>
</gene>
<evidence type="ECO:0000256" key="4">
    <source>
        <dbReference type="ARBA" id="ARBA00038223"/>
    </source>
</evidence>
<dbReference type="OrthoDB" id="268594at2759"/>
<dbReference type="Proteomes" id="UP000198341">
    <property type="component" value="Chromosome 11"/>
</dbReference>
<dbReference type="AlphaFoldDB" id="K8EKE9"/>
<keyword evidence="3" id="KW-1015">Disulfide bond</keyword>
<evidence type="ECO:0000313" key="6">
    <source>
        <dbReference type="EMBL" id="CCO18722.1"/>
    </source>
</evidence>
<keyword evidence="7" id="KW-1185">Reference proteome</keyword>
<dbReference type="GeneID" id="19012984"/>
<feature type="region of interest" description="Disordered" evidence="5">
    <location>
        <begin position="68"/>
        <end position="139"/>
    </location>
</feature>
<comment type="subcellular location">
    <subcellularLocation>
        <location evidence="1">Cytoplasm</location>
    </subcellularLocation>
</comment>
<organism evidence="6 7">
    <name type="scientific">Bathycoccus prasinos</name>
    <dbReference type="NCBI Taxonomy" id="41875"/>
    <lineage>
        <taxon>Eukaryota</taxon>
        <taxon>Viridiplantae</taxon>
        <taxon>Chlorophyta</taxon>
        <taxon>Mamiellophyceae</taxon>
        <taxon>Mamiellales</taxon>
        <taxon>Bathycoccaceae</taxon>
        <taxon>Bathycoccus</taxon>
    </lineage>
</organism>
<dbReference type="GO" id="GO:0005758">
    <property type="term" value="C:mitochondrial intermembrane space"/>
    <property type="evidence" value="ECO:0007669"/>
    <property type="project" value="TreeGrafter"/>
</dbReference>
<evidence type="ECO:0000256" key="2">
    <source>
        <dbReference type="ARBA" id="ARBA00022490"/>
    </source>
</evidence>
<dbReference type="PANTHER" id="PTHR21107">
    <property type="entry name" value="CYTOCHROME C OXIDASE ASSEMBLY PROTEIN COX19"/>
    <property type="match status" value="1"/>
</dbReference>
<evidence type="ECO:0000256" key="1">
    <source>
        <dbReference type="ARBA" id="ARBA00004496"/>
    </source>
</evidence>
<evidence type="ECO:0000313" key="7">
    <source>
        <dbReference type="Proteomes" id="UP000198341"/>
    </source>
</evidence>
<feature type="compositionally biased region" description="Basic and acidic residues" evidence="5">
    <location>
        <begin position="68"/>
        <end position="101"/>
    </location>
</feature>
<comment type="similarity">
    <text evidence="4">Belongs to the COX19 family.</text>
</comment>
<keyword evidence="2" id="KW-0963">Cytoplasm</keyword>
<reference evidence="6 7" key="1">
    <citation type="submission" date="2011-10" db="EMBL/GenBank/DDBJ databases">
        <authorList>
            <person name="Genoscope - CEA"/>
        </authorList>
    </citation>
    <scope>NUCLEOTIDE SEQUENCE [LARGE SCALE GENOMIC DNA]</scope>
    <source>
        <strain evidence="6 7">RCC 1105</strain>
    </source>
</reference>
<evidence type="ECO:0000256" key="5">
    <source>
        <dbReference type="SAM" id="MobiDB-lite"/>
    </source>
</evidence>
<dbReference type="RefSeq" id="XP_007510377.1">
    <property type="nucleotide sequence ID" value="XM_007510315.1"/>
</dbReference>
<protein>
    <submittedName>
        <fullName evidence="6">Cytochrome c oxidase assembly protein COX19</fullName>
    </submittedName>
</protein>
<dbReference type="InterPro" id="IPR051383">
    <property type="entry name" value="COX19"/>
</dbReference>
<dbReference type="PANTHER" id="PTHR21107:SF2">
    <property type="entry name" value="CYTOCHROME C OXIDASE ASSEMBLY PROTEIN COX19"/>
    <property type="match status" value="1"/>
</dbReference>
<evidence type="ECO:0000256" key="3">
    <source>
        <dbReference type="ARBA" id="ARBA00023157"/>
    </source>
</evidence>
<dbReference type="STRING" id="41875.K8EKE9"/>